<dbReference type="EMBL" id="JAWWNJ010000001">
    <property type="protein sequence ID" value="KAK7063560.1"/>
    <property type="molecule type" value="Genomic_DNA"/>
</dbReference>
<dbReference type="AlphaFoldDB" id="A0AAW0EGL2"/>
<feature type="compositionally biased region" description="Basic and acidic residues" evidence="5">
    <location>
        <begin position="1"/>
        <end position="11"/>
    </location>
</feature>
<dbReference type="GO" id="GO:0031123">
    <property type="term" value="P:RNA 3'-end processing"/>
    <property type="evidence" value="ECO:0007669"/>
    <property type="project" value="TreeGrafter"/>
</dbReference>
<feature type="compositionally biased region" description="Basic residues" evidence="5">
    <location>
        <begin position="507"/>
        <end position="521"/>
    </location>
</feature>
<dbReference type="Gene3D" id="1.10.1410.10">
    <property type="match status" value="1"/>
</dbReference>
<comment type="similarity">
    <text evidence="1">Belongs to the DNA polymerase type-B-like family.</text>
</comment>
<evidence type="ECO:0000256" key="3">
    <source>
        <dbReference type="ARBA" id="ARBA00022723"/>
    </source>
</evidence>
<evidence type="ECO:0000256" key="2">
    <source>
        <dbReference type="ARBA" id="ARBA00012388"/>
    </source>
</evidence>
<protein>
    <recommendedName>
        <fullName evidence="2">polynucleotide adenylyltransferase</fullName>
        <ecNumber evidence="2">2.7.7.19</ecNumber>
    </recommendedName>
</protein>
<evidence type="ECO:0000313" key="9">
    <source>
        <dbReference type="Proteomes" id="UP001362999"/>
    </source>
</evidence>
<dbReference type="InterPro" id="IPR002058">
    <property type="entry name" value="PAP_assoc"/>
</dbReference>
<keyword evidence="9" id="KW-1185">Reference proteome</keyword>
<accession>A0AAW0EGL2</accession>
<dbReference type="InterPro" id="IPR054708">
    <property type="entry name" value="MTPAP-like_central"/>
</dbReference>
<feature type="compositionally biased region" description="Basic residues" evidence="5">
    <location>
        <begin position="27"/>
        <end position="36"/>
    </location>
</feature>
<feature type="compositionally biased region" description="Low complexity" evidence="5">
    <location>
        <begin position="403"/>
        <end position="412"/>
    </location>
</feature>
<proteinExistence type="inferred from homology"/>
<dbReference type="Proteomes" id="UP001362999">
    <property type="component" value="Unassembled WGS sequence"/>
</dbReference>
<name>A0AAW0EGL2_9AGAR</name>
<evidence type="ECO:0000256" key="1">
    <source>
        <dbReference type="ARBA" id="ARBA00008593"/>
    </source>
</evidence>
<dbReference type="Pfam" id="PF22600">
    <property type="entry name" value="MTPAP-like_central"/>
    <property type="match status" value="1"/>
</dbReference>
<keyword evidence="4" id="KW-0460">Magnesium</keyword>
<dbReference type="SUPFAM" id="SSF81301">
    <property type="entry name" value="Nucleotidyltransferase"/>
    <property type="match status" value="1"/>
</dbReference>
<dbReference type="GO" id="GO:1990817">
    <property type="term" value="F:poly(A) RNA polymerase activity"/>
    <property type="evidence" value="ECO:0007669"/>
    <property type="project" value="UniProtKB-EC"/>
</dbReference>
<dbReference type="GO" id="GO:0031499">
    <property type="term" value="C:TRAMP complex"/>
    <property type="evidence" value="ECO:0007669"/>
    <property type="project" value="TreeGrafter"/>
</dbReference>
<feature type="domain" description="Poly(A) RNA polymerase mitochondrial-like central palm" evidence="7">
    <location>
        <begin position="68"/>
        <end position="201"/>
    </location>
</feature>
<dbReference type="GO" id="GO:0005730">
    <property type="term" value="C:nucleolus"/>
    <property type="evidence" value="ECO:0007669"/>
    <property type="project" value="TreeGrafter"/>
</dbReference>
<evidence type="ECO:0000259" key="7">
    <source>
        <dbReference type="Pfam" id="PF22600"/>
    </source>
</evidence>
<dbReference type="InterPro" id="IPR043519">
    <property type="entry name" value="NT_sf"/>
</dbReference>
<dbReference type="GO" id="GO:0043634">
    <property type="term" value="P:polyadenylation-dependent ncRNA catabolic process"/>
    <property type="evidence" value="ECO:0007669"/>
    <property type="project" value="TreeGrafter"/>
</dbReference>
<feature type="region of interest" description="Disordered" evidence="5">
    <location>
        <begin position="387"/>
        <end position="529"/>
    </location>
</feature>
<evidence type="ECO:0000313" key="8">
    <source>
        <dbReference type="EMBL" id="KAK7063560.1"/>
    </source>
</evidence>
<sequence length="529" mass="57671">MSGQKTRETRGRVKSVGVEASPQNAKRPIREKRKRSPAPVAPEDEHVLTPWLDLIPKSVSAVTAEQRLHQEIVAYVEYVQSTPQEKTARQTLLEVIQRSLQPRFPGGEVKMFGSQATGLSLPAGDMDLVVMTREEISPTDKKRPLFQMSTILKAARLTWDVQVNFHARVPILKFQSLPEFGSFSVDIGINNTDGPQAIAIVNDYLAKMPALRPLILAVKGFLSQRDLNNAAHSGLGSYAVICMCISFLQLNPSKRPQEYIDKPMETDSLGALLADFMFYYGIDFPYADSYISVSEGKLLPKESAPWAKTNKVPDGLAIQCLVNPEIDVGKSAGRLNAIRTAFKEGYATILQMSLGDGSLLGPLVSFTQSMIDHRTHIQHIVDSGKLEAAVSPPPRHPRHRPAPKQAPAARAPLPTPSSLRPDTPPEHVPYGSAFGASSAMGRNGHNNNSNSQANTNGNGSSVNRKGSGFPSRMRSEGCNRPVHVTPASRHPHFDPEWPPLGGGGSKTTRRSGGRPQNKRRRRDEGGGGS</sequence>
<dbReference type="InterPro" id="IPR045862">
    <property type="entry name" value="Trf4-like"/>
</dbReference>
<evidence type="ECO:0000256" key="4">
    <source>
        <dbReference type="ARBA" id="ARBA00022842"/>
    </source>
</evidence>
<dbReference type="SUPFAM" id="SSF81631">
    <property type="entry name" value="PAP/OAS1 substrate-binding domain"/>
    <property type="match status" value="1"/>
</dbReference>
<feature type="compositionally biased region" description="Low complexity" evidence="5">
    <location>
        <begin position="441"/>
        <end position="461"/>
    </location>
</feature>
<dbReference type="CDD" id="cd05402">
    <property type="entry name" value="NT_PAP_TUTase"/>
    <property type="match status" value="1"/>
</dbReference>
<evidence type="ECO:0000256" key="5">
    <source>
        <dbReference type="SAM" id="MobiDB-lite"/>
    </source>
</evidence>
<dbReference type="GO" id="GO:0046872">
    <property type="term" value="F:metal ion binding"/>
    <property type="evidence" value="ECO:0007669"/>
    <property type="project" value="UniProtKB-KW"/>
</dbReference>
<dbReference type="Pfam" id="PF03828">
    <property type="entry name" value="PAP_assoc"/>
    <property type="match status" value="1"/>
</dbReference>
<dbReference type="GO" id="GO:0010605">
    <property type="term" value="P:negative regulation of macromolecule metabolic process"/>
    <property type="evidence" value="ECO:0007669"/>
    <property type="project" value="UniProtKB-ARBA"/>
</dbReference>
<feature type="region of interest" description="Disordered" evidence="5">
    <location>
        <begin position="1"/>
        <end position="42"/>
    </location>
</feature>
<comment type="caution">
    <text evidence="8">The sequence shown here is derived from an EMBL/GenBank/DDBJ whole genome shotgun (WGS) entry which is preliminary data.</text>
</comment>
<dbReference type="GO" id="GO:0003729">
    <property type="term" value="F:mRNA binding"/>
    <property type="evidence" value="ECO:0007669"/>
    <property type="project" value="TreeGrafter"/>
</dbReference>
<organism evidence="8 9">
    <name type="scientific">Favolaschia claudopus</name>
    <dbReference type="NCBI Taxonomy" id="2862362"/>
    <lineage>
        <taxon>Eukaryota</taxon>
        <taxon>Fungi</taxon>
        <taxon>Dikarya</taxon>
        <taxon>Basidiomycota</taxon>
        <taxon>Agaricomycotina</taxon>
        <taxon>Agaricomycetes</taxon>
        <taxon>Agaricomycetidae</taxon>
        <taxon>Agaricales</taxon>
        <taxon>Marasmiineae</taxon>
        <taxon>Mycenaceae</taxon>
        <taxon>Favolaschia</taxon>
    </lineage>
</organism>
<reference evidence="8 9" key="1">
    <citation type="journal article" date="2024" name="J Genomics">
        <title>Draft genome sequencing and assembly of Favolaschia claudopus CIRM-BRFM 2984 isolated from oak limbs.</title>
        <authorList>
            <person name="Navarro D."/>
            <person name="Drula E."/>
            <person name="Chaduli D."/>
            <person name="Cazenave R."/>
            <person name="Ahrendt S."/>
            <person name="Wang J."/>
            <person name="Lipzen A."/>
            <person name="Daum C."/>
            <person name="Barry K."/>
            <person name="Grigoriev I.V."/>
            <person name="Favel A."/>
            <person name="Rosso M.N."/>
            <person name="Martin F."/>
        </authorList>
    </citation>
    <scope>NUCLEOTIDE SEQUENCE [LARGE SCALE GENOMIC DNA]</scope>
    <source>
        <strain evidence="8 9">CIRM-BRFM 2984</strain>
    </source>
</reference>
<feature type="domain" description="PAP-associated" evidence="6">
    <location>
        <begin position="268"/>
        <end position="319"/>
    </location>
</feature>
<keyword evidence="3" id="KW-0479">Metal-binding</keyword>
<dbReference type="Gene3D" id="3.30.460.10">
    <property type="entry name" value="Beta Polymerase, domain 2"/>
    <property type="match status" value="1"/>
</dbReference>
<dbReference type="PANTHER" id="PTHR23092">
    <property type="entry name" value="POLY(A) RNA POLYMERASE"/>
    <property type="match status" value="1"/>
</dbReference>
<evidence type="ECO:0000259" key="6">
    <source>
        <dbReference type="Pfam" id="PF03828"/>
    </source>
</evidence>
<gene>
    <name evidence="8" type="ORF">R3P38DRAFT_3382423</name>
</gene>
<dbReference type="EC" id="2.7.7.19" evidence="2"/>
<dbReference type="PANTHER" id="PTHR23092:SF15">
    <property type="entry name" value="INACTIVE NON-CANONICAL POLY(A) RNA POLYMERASE PROTEIN TRF4-2-RELATED"/>
    <property type="match status" value="1"/>
</dbReference>